<reference evidence="1 2" key="1">
    <citation type="submission" date="2020-08" db="EMBL/GenBank/DDBJ databases">
        <authorList>
            <person name="Ramaprasad A."/>
        </authorList>
    </citation>
    <scope>NUCLEOTIDE SEQUENCE [LARGE SCALE GENOMIC DNA]</scope>
</reference>
<evidence type="ECO:0000313" key="1">
    <source>
        <dbReference type="EMBL" id="CAD2103936.1"/>
    </source>
</evidence>
<protein>
    <submittedName>
        <fullName evidence="1">Uncharacterized protein</fullName>
    </submittedName>
</protein>
<gene>
    <name evidence="1" type="ORF">PVLDE_1401340</name>
</gene>
<name>A0A6V7SYH6_PLAVN</name>
<proteinExistence type="predicted"/>
<organism evidence="1 2">
    <name type="scientific">Plasmodium vinckei lentum</name>
    <dbReference type="NCBI Taxonomy" id="138297"/>
    <lineage>
        <taxon>Eukaryota</taxon>
        <taxon>Sar</taxon>
        <taxon>Alveolata</taxon>
        <taxon>Apicomplexa</taxon>
        <taxon>Aconoidasida</taxon>
        <taxon>Haemosporida</taxon>
        <taxon>Plasmodiidae</taxon>
        <taxon>Plasmodium</taxon>
        <taxon>Plasmodium (Vinckeia)</taxon>
    </lineage>
</organism>
<accession>A0A6V7SYH6</accession>
<dbReference type="Proteomes" id="UP000515308">
    <property type="component" value="Chromosome PVLDE_14"/>
</dbReference>
<dbReference type="VEuPathDB" id="PlasmoDB:PVLDE_1401340"/>
<dbReference type="AlphaFoldDB" id="A0A6V7SYH6"/>
<evidence type="ECO:0000313" key="2">
    <source>
        <dbReference type="Proteomes" id="UP000515308"/>
    </source>
</evidence>
<dbReference type="EMBL" id="LR865376">
    <property type="protein sequence ID" value="CAD2103936.1"/>
    <property type="molecule type" value="Genomic_DNA"/>
</dbReference>
<sequence length="996" mass="117600">MYYSKRVKLLNHLDCIQKIWGGLKLRKAVKIKGRNFTYLTSIYEDDIKNRSDKYYGNKNMINEKRESSSPFLFGDDYKIKNSKGNSSNNGDALRNIFLMDSMSDINLYFDNNFNDMKNYELVYLLFKIYEIAFVSFYKTYEFSEGLILDNPYFKYISFPQYVDIYLKKYGSIDNTSSFSAAPREILNGEICLEDFPNAVNKDSNSKMNDMIYTMEGNDQSEILGEMVLPSSSEKIKNRNEGLSNNAYNYINKGDINGVIELYFKYILYLENLNIKENKWSEYIHGFFLTNKYEKFYYNVLDITYKKILSFSCVDIINFLYILKRTNMIEIKDISLLVENVILENLNFMNEQYLVMLGYIYLNNYTNKRKKNFKGVKRYCNKNFLEIYINLIQTKIKSMNNINFIKLLEYISNNNYKHIQFFRGIKSEIYKRYNNFNDEQIMKLFYLYSQNINASDDCLMHHFMNSTIMIFSEEETTNKKKTSINFERFNNSNIDPIIYDNNGIAKTKGDIFLGGNVKQNCSTPSIDEDIDKINTKEVEKKKEEEIPLYLLLNIIWVNAKYFKESTFLLKKWENVILKNMHNFGSTTISMLIWAYSNVENKNSELYFDNNLYIKLKDRALELYKHMTPNQLSNSLLGLSITIGRTTDIEGRAITDFQDEVEEYLLYNSGDINDKSVRKKKNNKESTNNSNINKKNDGVKKTSFSFLKIFSATDLANVCFAYALIRSGSKEFHSMLQSALVNNLSDLSPQDISKIVYTYGIFYFYSSYTLLSLLQYEIIQRVHQFSGHEICDILWCYSINKFFDTNFWKYMLQGINFEKIHDHRYSLLYPSLSYVNLIDPSILESYNVLRIFNFLKDHYWGIQICSYPHLFANDIIDTIKNQNEIILSKESENNEEKDTFQYIQKLFDFEGFLIDIYFEYKNSKYAVFLYTSINTTSNGYPLGESILKTRYVKKKNFITIHLLYDIWKNYKGNKIDLIYSQLVRGSEFRSGTAKEMTQ</sequence>